<evidence type="ECO:0000313" key="2">
    <source>
        <dbReference type="EMBL" id="GFD58909.1"/>
    </source>
</evidence>
<dbReference type="EMBL" id="BKCJ011858966">
    <property type="protein sequence ID" value="GFD58909.1"/>
    <property type="molecule type" value="Genomic_DNA"/>
</dbReference>
<gene>
    <name evidence="2" type="ORF">Tci_930878</name>
</gene>
<evidence type="ECO:0000256" key="1">
    <source>
        <dbReference type="SAM" id="MobiDB-lite"/>
    </source>
</evidence>
<name>A0A699XGP4_TANCI</name>
<accession>A0A699XGP4</accession>
<proteinExistence type="predicted"/>
<comment type="caution">
    <text evidence="2">The sequence shown here is derived from an EMBL/GenBank/DDBJ whole genome shotgun (WGS) entry which is preliminary data.</text>
</comment>
<feature type="non-terminal residue" evidence="2">
    <location>
        <position position="1"/>
    </location>
</feature>
<dbReference type="AlphaFoldDB" id="A0A699XGP4"/>
<protein>
    <submittedName>
        <fullName evidence="2">Uncharacterized protein</fullName>
    </submittedName>
</protein>
<reference evidence="2" key="1">
    <citation type="journal article" date="2019" name="Sci. Rep.">
        <title>Draft genome of Tanacetum cinerariifolium, the natural source of mosquito coil.</title>
        <authorList>
            <person name="Yamashiro T."/>
            <person name="Shiraishi A."/>
            <person name="Satake H."/>
            <person name="Nakayama K."/>
        </authorList>
    </citation>
    <scope>NUCLEOTIDE SEQUENCE</scope>
</reference>
<feature type="region of interest" description="Disordered" evidence="1">
    <location>
        <begin position="1"/>
        <end position="39"/>
    </location>
</feature>
<sequence length="55" mass="5742">CETAKTAACPCRPPSRRTNLSGSRSSGLRDLGAAPLRPGLALATRRVAHTRVGRA</sequence>
<feature type="compositionally biased region" description="Low complexity" evidence="1">
    <location>
        <begin position="16"/>
        <end position="39"/>
    </location>
</feature>
<organism evidence="2">
    <name type="scientific">Tanacetum cinerariifolium</name>
    <name type="common">Dalmatian daisy</name>
    <name type="synonym">Chrysanthemum cinerariifolium</name>
    <dbReference type="NCBI Taxonomy" id="118510"/>
    <lineage>
        <taxon>Eukaryota</taxon>
        <taxon>Viridiplantae</taxon>
        <taxon>Streptophyta</taxon>
        <taxon>Embryophyta</taxon>
        <taxon>Tracheophyta</taxon>
        <taxon>Spermatophyta</taxon>
        <taxon>Magnoliopsida</taxon>
        <taxon>eudicotyledons</taxon>
        <taxon>Gunneridae</taxon>
        <taxon>Pentapetalae</taxon>
        <taxon>asterids</taxon>
        <taxon>campanulids</taxon>
        <taxon>Asterales</taxon>
        <taxon>Asteraceae</taxon>
        <taxon>Asteroideae</taxon>
        <taxon>Anthemideae</taxon>
        <taxon>Anthemidinae</taxon>
        <taxon>Tanacetum</taxon>
    </lineage>
</organism>